<dbReference type="AlphaFoldDB" id="A0A4Q7AP21"/>
<gene>
    <name evidence="1" type="ORF">EXE25_18795</name>
</gene>
<evidence type="ECO:0000313" key="2">
    <source>
        <dbReference type="Proteomes" id="UP000293483"/>
    </source>
</evidence>
<sequence length="61" mass="7190">MDLNGVRAIEYVQASIEQLDETKKDFRDTQQRIIGIVDLLAHLKIISLNECMQYRKQILRD</sequence>
<dbReference type="RefSeq" id="WP_130148890.1">
    <property type="nucleotide sequence ID" value="NZ_SGSU01000039.1"/>
</dbReference>
<organism evidence="1 2">
    <name type="scientific">Acinetobacter bouvetii</name>
    <dbReference type="NCBI Taxonomy" id="202951"/>
    <lineage>
        <taxon>Bacteria</taxon>
        <taxon>Pseudomonadati</taxon>
        <taxon>Pseudomonadota</taxon>
        <taxon>Gammaproteobacteria</taxon>
        <taxon>Moraxellales</taxon>
        <taxon>Moraxellaceae</taxon>
        <taxon>Acinetobacter</taxon>
    </lineage>
</organism>
<dbReference type="EMBL" id="SGSU01000039">
    <property type="protein sequence ID" value="RZG63710.1"/>
    <property type="molecule type" value="Genomic_DNA"/>
</dbReference>
<dbReference type="Proteomes" id="UP000293483">
    <property type="component" value="Unassembled WGS sequence"/>
</dbReference>
<accession>A0A4Q7AP21</accession>
<evidence type="ECO:0000313" key="1">
    <source>
        <dbReference type="EMBL" id="RZG63710.1"/>
    </source>
</evidence>
<protein>
    <submittedName>
        <fullName evidence="1">Uncharacterized protein</fullName>
    </submittedName>
</protein>
<reference evidence="1 2" key="1">
    <citation type="submission" date="2019-02" db="EMBL/GenBank/DDBJ databases">
        <title>The Batch Genome Submission of Acinetobacter spp. strains.</title>
        <authorList>
            <person name="Qin J."/>
            <person name="Hu Y."/>
            <person name="Ye H."/>
            <person name="Wei L."/>
            <person name="Feng Y."/>
            <person name="Zong Z."/>
        </authorList>
    </citation>
    <scope>NUCLEOTIDE SEQUENCE [LARGE SCALE GENOMIC DNA]</scope>
    <source>
        <strain evidence="1 2">WCHABo060081</strain>
    </source>
</reference>
<comment type="caution">
    <text evidence="1">The sequence shown here is derived from an EMBL/GenBank/DDBJ whole genome shotgun (WGS) entry which is preliminary data.</text>
</comment>
<proteinExistence type="predicted"/>
<name>A0A4Q7AP21_9GAMM</name>